<name>A0A8H6CRP8_9LECA</name>
<gene>
    <name evidence="3" type="ORF">HO133_007829</name>
</gene>
<dbReference type="AlphaFoldDB" id="A0A8H6CRP8"/>
<dbReference type="GeneID" id="59336226"/>
<dbReference type="InterPro" id="IPR036770">
    <property type="entry name" value="Ankyrin_rpt-contain_sf"/>
</dbReference>
<evidence type="ECO:0000313" key="3">
    <source>
        <dbReference type="EMBL" id="KAF6228101.1"/>
    </source>
</evidence>
<keyword evidence="2" id="KW-0812">Transmembrane</keyword>
<evidence type="ECO:0000313" key="4">
    <source>
        <dbReference type="Proteomes" id="UP000593566"/>
    </source>
</evidence>
<evidence type="ECO:0000256" key="1">
    <source>
        <dbReference type="SAM" id="Coils"/>
    </source>
</evidence>
<proteinExistence type="predicted"/>
<comment type="caution">
    <text evidence="3">The sequence shown here is derived from an EMBL/GenBank/DDBJ whole genome shotgun (WGS) entry which is preliminary data.</text>
</comment>
<keyword evidence="1" id="KW-0175">Coiled coil</keyword>
<keyword evidence="2" id="KW-0472">Membrane</keyword>
<feature type="transmembrane region" description="Helical" evidence="2">
    <location>
        <begin position="1168"/>
        <end position="1188"/>
    </location>
</feature>
<dbReference type="Proteomes" id="UP000593566">
    <property type="component" value="Unassembled WGS sequence"/>
</dbReference>
<accession>A0A8H6CRP8</accession>
<sequence>MVGLVAASSKKIYDLRDKLNNAPKDVEDLLEQLRTFESLLTELNTQLQDHQNSAPPQETLQQLWGSSVAQMERDVQSLQTVLSKVEPLLKKKLKSSKMLLLARQILSEKEVEQYQRKIDTHCGTLTSIQAMVCGRKLDKLSQSIIQLGDEDRTGFRTASSQLSQSTSQLGAEFKDGLSRVSSQLTGTESANEVRHQTVLAHLDGHAKYDELNTEKMDEVFQQQGRSIDMNEAGFQAIQSSLIAASSSNSKDHNTTHAMLSQCQGHLQQILRNHITFGTVEHSVHLPSTRPKALDSATSETTVFWNHRFHRLPIGSLQIRLIQTRQTRDSRRSTPQVRTKSKIAVEFAPPRWLSRVAIRYSMKLNCDLIGSQWRWGATLEPLTVNYNSCFINAVKNLDVEGVRTSFAEGLAKPTHYMLDGFGQPMPWYWHASVRTYTDHAYHQLSLMFEFLGENGLPRQEFFFSRLLQKTALDERNLLRNHVNSYLKHGGRFLTAQSGVFEHVFIRSSLGRIDWFPDFLFNSSEPWLIDDFSSLQIRLIGILAHVDAVFHNRLKRELASYRTTASLGRTPFVDNLFEITFGTASIESHFRTLSQDQPYHFLSLLCRAGAIVMMKIFIAVGFDVNGGSWRTNLLGNAAATENIEVVCMLLEAGANGSLALKIFLDESEHLSDALFRRLLGMLVGTAGPASFESIQDLLCSILKSRRALHLHPKAPEILLNRKGFGGGTINQAPWREYWYNYMFLAISGKRSFMVDLLLQNGAHANAQISHFIDCKGCWFESCTWITFSVMYGAASCTDVLIQHGADVTALDGADRSAIQLARINASASHPRRPSFGSWWTVTAEEDAETLVAAERAFGLKLQGTTNLEHYIQLSNEPTLQLPPRQDEPVSILRKTLERALATVLTPFQTAILHDRLRVLYLDIRKTWSLPFYEALLMRFIYVLSYILVLAWLIYAFIKGHKRIPMPSRSLLSAAARLKGVRGLGVQTQKELQIEQAGMLGRGHREIQHRLRKRRGGSAGTARLEIRDQEAQANVHMAHVGGLSMKSWELISKLPSTVDEIYEFFTPSGCGAAASKSASETAVGVAAAFPAVPSIGAAGASAAVVASMNAADAAVSSLTLSSSLASLSSFSSSLSSATASSTLFSAVSKSTTTLPFTSNNKPQDHVIRQTIAGGIAVPIVVIAATFFRVWAGRKSHKRNRGTVVEATPPDEKQV</sequence>
<dbReference type="Gene3D" id="1.25.40.20">
    <property type="entry name" value="Ankyrin repeat-containing domain"/>
    <property type="match status" value="1"/>
</dbReference>
<organism evidence="3 4">
    <name type="scientific">Letharia lupina</name>
    <dbReference type="NCBI Taxonomy" id="560253"/>
    <lineage>
        <taxon>Eukaryota</taxon>
        <taxon>Fungi</taxon>
        <taxon>Dikarya</taxon>
        <taxon>Ascomycota</taxon>
        <taxon>Pezizomycotina</taxon>
        <taxon>Lecanoromycetes</taxon>
        <taxon>OSLEUM clade</taxon>
        <taxon>Lecanoromycetidae</taxon>
        <taxon>Lecanorales</taxon>
        <taxon>Lecanorineae</taxon>
        <taxon>Parmeliaceae</taxon>
        <taxon>Letharia</taxon>
    </lineage>
</organism>
<evidence type="ECO:0000256" key="2">
    <source>
        <dbReference type="SAM" id="Phobius"/>
    </source>
</evidence>
<protein>
    <recommendedName>
        <fullName evidence="5">Ankyrin repeat protein</fullName>
    </recommendedName>
</protein>
<reference evidence="3 4" key="1">
    <citation type="journal article" date="2020" name="Genomics">
        <title>Complete, high-quality genomes from long-read metagenomic sequencing of two wolf lichen thalli reveals enigmatic genome architecture.</title>
        <authorList>
            <person name="McKenzie S.K."/>
            <person name="Walston R.F."/>
            <person name="Allen J.L."/>
        </authorList>
    </citation>
    <scope>NUCLEOTIDE SEQUENCE [LARGE SCALE GENOMIC DNA]</scope>
    <source>
        <strain evidence="3">WasteWater1</strain>
    </source>
</reference>
<evidence type="ECO:0008006" key="5">
    <source>
        <dbReference type="Google" id="ProtNLM"/>
    </source>
</evidence>
<dbReference type="RefSeq" id="XP_037156035.1">
    <property type="nucleotide sequence ID" value="XM_037298699.1"/>
</dbReference>
<dbReference type="EMBL" id="JACCJB010000004">
    <property type="protein sequence ID" value="KAF6228101.1"/>
    <property type="molecule type" value="Genomic_DNA"/>
</dbReference>
<keyword evidence="2" id="KW-1133">Transmembrane helix</keyword>
<feature type="transmembrane region" description="Helical" evidence="2">
    <location>
        <begin position="933"/>
        <end position="955"/>
    </location>
</feature>
<feature type="coiled-coil region" evidence="1">
    <location>
        <begin position="26"/>
        <end position="53"/>
    </location>
</feature>
<keyword evidence="4" id="KW-1185">Reference proteome</keyword>
<dbReference type="SUPFAM" id="SSF48403">
    <property type="entry name" value="Ankyrin repeat"/>
    <property type="match status" value="1"/>
</dbReference>